<evidence type="ECO:0000256" key="1">
    <source>
        <dbReference type="ARBA" id="ARBA00004651"/>
    </source>
</evidence>
<feature type="region of interest" description="Disordered" evidence="6">
    <location>
        <begin position="328"/>
        <end position="353"/>
    </location>
</feature>
<keyword evidence="5 7" id="KW-0472">Membrane</keyword>
<keyword evidence="9" id="KW-1185">Reference proteome</keyword>
<gene>
    <name evidence="8" type="ORF">ACTOB_005099</name>
</gene>
<keyword evidence="2" id="KW-1003">Cell membrane</keyword>
<dbReference type="InterPro" id="IPR022791">
    <property type="entry name" value="L-PG_synthase/AglD"/>
</dbReference>
<organism evidence="8 9">
    <name type="scientific">Actinoplanes oblitus</name>
    <dbReference type="NCBI Taxonomy" id="3040509"/>
    <lineage>
        <taxon>Bacteria</taxon>
        <taxon>Bacillati</taxon>
        <taxon>Actinomycetota</taxon>
        <taxon>Actinomycetes</taxon>
        <taxon>Micromonosporales</taxon>
        <taxon>Micromonosporaceae</taxon>
        <taxon>Actinoplanes</taxon>
    </lineage>
</organism>
<feature type="transmembrane region" description="Helical" evidence="7">
    <location>
        <begin position="301"/>
        <end position="320"/>
    </location>
</feature>
<evidence type="ECO:0000256" key="7">
    <source>
        <dbReference type="SAM" id="Phobius"/>
    </source>
</evidence>
<comment type="subcellular location">
    <subcellularLocation>
        <location evidence="1">Cell membrane</location>
        <topology evidence="1">Multi-pass membrane protein</topology>
    </subcellularLocation>
</comment>
<proteinExistence type="predicted"/>
<feature type="transmembrane region" description="Helical" evidence="7">
    <location>
        <begin position="256"/>
        <end position="289"/>
    </location>
</feature>
<evidence type="ECO:0000256" key="5">
    <source>
        <dbReference type="ARBA" id="ARBA00023136"/>
    </source>
</evidence>
<evidence type="ECO:0000256" key="3">
    <source>
        <dbReference type="ARBA" id="ARBA00022692"/>
    </source>
</evidence>
<feature type="compositionally biased region" description="Low complexity" evidence="6">
    <location>
        <begin position="341"/>
        <end position="353"/>
    </location>
</feature>
<feature type="transmembrane region" description="Helical" evidence="7">
    <location>
        <begin position="118"/>
        <end position="144"/>
    </location>
</feature>
<name>A0ABY8W7Z9_9ACTN</name>
<evidence type="ECO:0000313" key="9">
    <source>
        <dbReference type="Proteomes" id="UP001240150"/>
    </source>
</evidence>
<dbReference type="Pfam" id="PF03706">
    <property type="entry name" value="LPG_synthase_TM"/>
    <property type="match status" value="1"/>
</dbReference>
<feature type="transmembrane region" description="Helical" evidence="7">
    <location>
        <begin position="150"/>
        <end position="168"/>
    </location>
</feature>
<evidence type="ECO:0000313" key="8">
    <source>
        <dbReference type="EMBL" id="WIM93132.1"/>
    </source>
</evidence>
<feature type="transmembrane region" description="Helical" evidence="7">
    <location>
        <begin position="42"/>
        <end position="61"/>
    </location>
</feature>
<reference evidence="8 9" key="1">
    <citation type="submission" date="2023-06" db="EMBL/GenBank/DDBJ databases">
        <authorList>
            <person name="Yushchuk O."/>
            <person name="Binda E."/>
            <person name="Ruckert-Reed C."/>
            <person name="Fedorenko V."/>
            <person name="Kalinowski J."/>
            <person name="Marinelli F."/>
        </authorList>
    </citation>
    <scope>NUCLEOTIDE SEQUENCE [LARGE SCALE GENOMIC DNA]</scope>
    <source>
        <strain evidence="8 9">NRRL 3884</strain>
    </source>
</reference>
<dbReference type="PANTHER" id="PTHR39087">
    <property type="entry name" value="UPF0104 MEMBRANE PROTEIN MJ1595"/>
    <property type="match status" value="1"/>
</dbReference>
<dbReference type="PANTHER" id="PTHR39087:SF2">
    <property type="entry name" value="UPF0104 MEMBRANE PROTEIN MJ1595"/>
    <property type="match status" value="1"/>
</dbReference>
<dbReference type="EMBL" id="CP126980">
    <property type="protein sequence ID" value="WIM93132.1"/>
    <property type="molecule type" value="Genomic_DNA"/>
</dbReference>
<evidence type="ECO:0000256" key="4">
    <source>
        <dbReference type="ARBA" id="ARBA00022989"/>
    </source>
</evidence>
<keyword evidence="4 7" id="KW-1133">Transmembrane helix</keyword>
<sequence length="353" mass="36563">MRIDGRRIRLIAVILLLAVFAAELILAGPSLAAAFRELRAPRPGWVALALLTEIAAMHAYARMQRRVLRSAGVRAPLYRHAALAYAAHSLNETLPGGPAFSTRFNYQQMRRFGASPAVASWAIALSGILSATALAAVTAGAALAGQGRPSWSGLAGLGALVVLLTLGVRQVARRPERVEATAGAVLARLNRLRRRDAAAGLGRITGFLRQLGAARLTPGNAAAAGTYAVLNWLLDAVCLWLCWQAVGGGGISGTRLLLAFCAGYAAGTITIVPGGLGIIDSALILGLLAGGAGTSTAIATVVLYRIISFGFIVGAGWVAWSVMRRDTRSVPEQPDPGPGQGDAPLAALVGDVR</sequence>
<accession>A0ABY8W7Z9</accession>
<dbReference type="Proteomes" id="UP001240150">
    <property type="component" value="Chromosome"/>
</dbReference>
<protein>
    <submittedName>
        <fullName evidence="8">YbhN family protein</fullName>
    </submittedName>
</protein>
<evidence type="ECO:0000256" key="6">
    <source>
        <dbReference type="SAM" id="MobiDB-lite"/>
    </source>
</evidence>
<keyword evidence="3 7" id="KW-0812">Transmembrane</keyword>
<evidence type="ECO:0000256" key="2">
    <source>
        <dbReference type="ARBA" id="ARBA00022475"/>
    </source>
</evidence>
<dbReference type="RefSeq" id="WP_284914340.1">
    <property type="nucleotide sequence ID" value="NZ_CP126980.1"/>
</dbReference>